<organism evidence="1 2">
    <name type="scientific">Theileria equi strain WA</name>
    <dbReference type="NCBI Taxonomy" id="1537102"/>
    <lineage>
        <taxon>Eukaryota</taxon>
        <taxon>Sar</taxon>
        <taxon>Alveolata</taxon>
        <taxon>Apicomplexa</taxon>
        <taxon>Aconoidasida</taxon>
        <taxon>Piroplasmida</taxon>
        <taxon>Theileriidae</taxon>
        <taxon>Theileria</taxon>
    </lineage>
</organism>
<evidence type="ECO:0000313" key="2">
    <source>
        <dbReference type="Proteomes" id="UP000031512"/>
    </source>
</evidence>
<dbReference type="RefSeq" id="XP_004831542.1">
    <property type="nucleotide sequence ID" value="XM_004831485.1"/>
</dbReference>
<name>L1LA36_THEEQ</name>
<dbReference type="KEGG" id="beq:BEWA_045540"/>
<protein>
    <submittedName>
        <fullName evidence="1">Uncharacterized protein</fullName>
    </submittedName>
</protein>
<dbReference type="Proteomes" id="UP000031512">
    <property type="component" value="Unassembled WGS sequence"/>
</dbReference>
<evidence type="ECO:0000313" key="1">
    <source>
        <dbReference type="EMBL" id="EKX72090.1"/>
    </source>
</evidence>
<dbReference type="eggNOG" id="ENOG502RSZ7">
    <property type="taxonomic scope" value="Eukaryota"/>
</dbReference>
<sequence>MTQGFKLNIYGKCGGQKEDPRCICSDNNKPSDLEVKKVTNIEDVTSFTKYIHKLRNPGGRTFTLQRDLGNGGTIRSTVGTRVNSIENVTEVSVYYWNGNEATPILLGITTKDPKSGNTETKYYGRFGNSAGLSWFSSLVQNLKELQALDQQNCYNNKAVVFNLEGSQSGSFLDGVGSTCIKKTRKVSTVSNSASPPGSEYIAKSYIINDNDLDTKISRVTYKNQPTDIPLVDFPVDVITLYSYRASDQVPLMLEFRPSGGGTSSWFYSTNSNGKKWMEHGNGDSFYDGGSDPQPTVQLSEKLDEVLCKQYGNVTLDFSHIRHSGTYCCNEHSKKEGGGKVSVSEVQVFCAHRISSQITAYKHSLSGPSVAGIYYKDYATNNRRKISGLPFPMDGIDNIYVLYCNRNDPQEVGIRKMVMALFGDGLVVFTISNQIVLTTLNVDNERK</sequence>
<dbReference type="AlphaFoldDB" id="L1LA36"/>
<comment type="caution">
    <text evidence="1">The sequence shown here is derived from an EMBL/GenBank/DDBJ whole genome shotgun (WGS) entry which is preliminary data.</text>
</comment>
<dbReference type="VEuPathDB" id="PiroplasmaDB:BEWA_045540"/>
<accession>L1LA36</accession>
<gene>
    <name evidence="1" type="ORF">BEWA_045540</name>
</gene>
<keyword evidence="2" id="KW-1185">Reference proteome</keyword>
<proteinExistence type="predicted"/>
<dbReference type="EMBL" id="ACOU01000007">
    <property type="protein sequence ID" value="EKX72090.1"/>
    <property type="molecule type" value="Genomic_DNA"/>
</dbReference>
<dbReference type="GeneID" id="15805213"/>
<reference evidence="1 2" key="1">
    <citation type="journal article" date="2012" name="BMC Genomics">
        <title>Comparative genomic analysis and phylogenetic position of Theileria equi.</title>
        <authorList>
            <person name="Kappmeyer L.S."/>
            <person name="Thiagarajan M."/>
            <person name="Herndon D.R."/>
            <person name="Ramsay J.D."/>
            <person name="Caler E."/>
            <person name="Djikeng A."/>
            <person name="Gillespie J.J."/>
            <person name="Lau A.O."/>
            <person name="Roalson E.H."/>
            <person name="Silva J.C."/>
            <person name="Silva M.G."/>
            <person name="Suarez C.E."/>
            <person name="Ueti M.W."/>
            <person name="Nene V.M."/>
            <person name="Mealey R.H."/>
            <person name="Knowles D.P."/>
            <person name="Brayton K.A."/>
        </authorList>
    </citation>
    <scope>NUCLEOTIDE SEQUENCE [LARGE SCALE GENOMIC DNA]</scope>
    <source>
        <strain evidence="1 2">WA</strain>
    </source>
</reference>